<evidence type="ECO:0000313" key="4">
    <source>
        <dbReference type="Proteomes" id="UP000032247"/>
    </source>
</evidence>
<reference evidence="3 4" key="1">
    <citation type="submission" date="2014-12" db="EMBL/GenBank/DDBJ databases">
        <title>Comparative genome analysis of Bacillus coagulans HM-08, Clostridium butyricum HM-68, Bacillus subtilis HM-66 and Bacillus licheniformis BL-09.</title>
        <authorList>
            <person name="Zhang H."/>
        </authorList>
    </citation>
    <scope>NUCLEOTIDE SEQUENCE [LARGE SCALE GENOMIC DNA]</scope>
    <source>
        <strain evidence="3 4">HM-66</strain>
    </source>
</reference>
<accession>A0A0D1KDX3</accession>
<dbReference type="Gene3D" id="3.30.450.90">
    <property type="match status" value="1"/>
</dbReference>
<dbReference type="GO" id="GO:0016887">
    <property type="term" value="F:ATP hydrolysis activity"/>
    <property type="evidence" value="ECO:0007669"/>
    <property type="project" value="InterPro"/>
</dbReference>
<name>A0A0D1KDX3_BACIU</name>
<dbReference type="PATRIC" id="fig|1423.173.peg.4889"/>
<dbReference type="PANTHER" id="PTHR30486">
    <property type="entry name" value="TWITCHING MOTILITY PROTEIN PILT"/>
    <property type="match status" value="1"/>
</dbReference>
<sequence>MTYSDEINNFNLSDIEIIGDTMENSGIKYRKVKIGYGIDKNFEKHFKELLSRCIRLGVSDIHLQPYNFIRLRNKGTLLQFPKLTGGEEIDAEYMINVLKIFDLAKEYAIAYIDDRYLDEKKSRELMNTFKSREEWTEYQQNLGFMFKNDDGIEVEDYIQEYNKQLNEKQNITKMLTTNVTINVQNNAETVQQVQKSYRLRINVGKSSGNYYATIRILSIDVPTFEELNLPTEYFESIASLKNGLIIVSGHMGNGKTTTVASALAKIAQNESFAIGTIEQPIEYIMPQNTKSLIIQREVGVDVKSFSEAIDHYLRDDLNVISVGELKSDADTALSTLQIAETGILTFTTIHGQSIPATVSRLLNIFDSSDVIKAQSMLLNSLACIINQKLIKVIGGKDEVVPLVEILYLNEDDRASLMDEALNDTNLFSVHRFKDFMKKIQEENQGTVSKKSSFWFTKLHCAQYLCEVKKIPIATFEPHLNRDEYEKLKEQIQESTFV</sequence>
<dbReference type="Proteomes" id="UP000032247">
    <property type="component" value="Unassembled WGS sequence"/>
</dbReference>
<gene>
    <name evidence="3" type="ORF">SC09_contig8orf00086</name>
</gene>
<feature type="domain" description="Bacterial type II secretion system protein E" evidence="2">
    <location>
        <begin position="197"/>
        <end position="393"/>
    </location>
</feature>
<dbReference type="EMBL" id="JXBC01000014">
    <property type="protein sequence ID" value="KIU04442.1"/>
    <property type="molecule type" value="Genomic_DNA"/>
</dbReference>
<protein>
    <submittedName>
        <fullName evidence="3">Type IV pili twitching motility protein</fullName>
    </submittedName>
</protein>
<dbReference type="AlphaFoldDB" id="A0A0D1KDX3"/>
<organism evidence="3 4">
    <name type="scientific">Bacillus subtilis</name>
    <dbReference type="NCBI Taxonomy" id="1423"/>
    <lineage>
        <taxon>Bacteria</taxon>
        <taxon>Bacillati</taxon>
        <taxon>Bacillota</taxon>
        <taxon>Bacilli</taxon>
        <taxon>Bacillales</taxon>
        <taxon>Bacillaceae</taxon>
        <taxon>Bacillus</taxon>
    </lineage>
</organism>
<dbReference type="GeneID" id="39574473"/>
<dbReference type="RefSeq" id="WP_052501895.1">
    <property type="nucleotide sequence ID" value="NZ_CP061871.1"/>
</dbReference>
<evidence type="ECO:0000256" key="1">
    <source>
        <dbReference type="ARBA" id="ARBA00006611"/>
    </source>
</evidence>
<comment type="similarity">
    <text evidence="1">Belongs to the GSP E family.</text>
</comment>
<dbReference type="InterPro" id="IPR001482">
    <property type="entry name" value="T2SS/T4SS_dom"/>
</dbReference>
<evidence type="ECO:0000259" key="2">
    <source>
        <dbReference type="Pfam" id="PF00437"/>
    </source>
</evidence>
<dbReference type="InterPro" id="IPR050921">
    <property type="entry name" value="T4SS_GSP_E_ATPase"/>
</dbReference>
<dbReference type="Pfam" id="PF00437">
    <property type="entry name" value="T2SSE"/>
    <property type="match status" value="1"/>
</dbReference>
<dbReference type="SUPFAM" id="SSF52540">
    <property type="entry name" value="P-loop containing nucleoside triphosphate hydrolases"/>
    <property type="match status" value="1"/>
</dbReference>
<dbReference type="Gene3D" id="3.40.50.300">
    <property type="entry name" value="P-loop containing nucleotide triphosphate hydrolases"/>
    <property type="match status" value="1"/>
</dbReference>
<comment type="caution">
    <text evidence="3">The sequence shown here is derived from an EMBL/GenBank/DDBJ whole genome shotgun (WGS) entry which is preliminary data.</text>
</comment>
<evidence type="ECO:0000313" key="3">
    <source>
        <dbReference type="EMBL" id="KIU04442.1"/>
    </source>
</evidence>
<proteinExistence type="inferred from homology"/>
<dbReference type="InterPro" id="IPR027417">
    <property type="entry name" value="P-loop_NTPase"/>
</dbReference>